<gene>
    <name evidence="1" type="ORF">LMS43_11100</name>
</gene>
<reference evidence="1" key="1">
    <citation type="submission" date="2021-11" db="EMBL/GenBank/DDBJ databases">
        <title>Draft genome sequence of Alcaligenes endophyticus type strain CCUG 75668T.</title>
        <authorList>
            <person name="Salva-Serra F."/>
            <person name="Duran R.E."/>
            <person name="Seeger M."/>
            <person name="Moore E.R.B."/>
            <person name="Jaen-Luchoro D."/>
        </authorList>
    </citation>
    <scope>NUCLEOTIDE SEQUENCE</scope>
    <source>
        <strain evidence="1">CCUG 75668</strain>
    </source>
</reference>
<keyword evidence="2" id="KW-1185">Reference proteome</keyword>
<dbReference type="EMBL" id="JAJHNU010000003">
    <property type="protein sequence ID" value="MDN4121836.1"/>
    <property type="molecule type" value="Genomic_DNA"/>
</dbReference>
<protein>
    <submittedName>
        <fullName evidence="1">YkgJ family cysteine cluster protein</fullName>
    </submittedName>
</protein>
<name>A0ABT8EKM3_9BURK</name>
<organism evidence="1 2">
    <name type="scientific">Alcaligenes endophyticus</name>
    <dbReference type="NCBI Taxonomy" id="1929088"/>
    <lineage>
        <taxon>Bacteria</taxon>
        <taxon>Pseudomonadati</taxon>
        <taxon>Pseudomonadota</taxon>
        <taxon>Betaproteobacteria</taxon>
        <taxon>Burkholderiales</taxon>
        <taxon>Alcaligenaceae</taxon>
        <taxon>Alcaligenes</taxon>
    </lineage>
</organism>
<proteinExistence type="predicted"/>
<comment type="caution">
    <text evidence="1">The sequence shown here is derived from an EMBL/GenBank/DDBJ whole genome shotgun (WGS) entry which is preliminary data.</text>
</comment>
<dbReference type="Proteomes" id="UP001168613">
    <property type="component" value="Unassembled WGS sequence"/>
</dbReference>
<sequence>MSYSELQNAVSLEALQVTEAPTLLNAPPNDEVFDDNPCLSCGACCAHFRVSFYSGEIAGPTGGTVPAELVTQVAPLRACMQGTEQGGRCIALRGNVGQDGIQCSIYSQRPSPCRDFPVWYPDGSPNPDCQRLRHAHGLAVLEHRQVRPIPQLPDCDRAA</sequence>
<dbReference type="Pfam" id="PF03692">
    <property type="entry name" value="CxxCxxCC"/>
    <property type="match status" value="1"/>
</dbReference>
<accession>A0ABT8EKM3</accession>
<evidence type="ECO:0000313" key="1">
    <source>
        <dbReference type="EMBL" id="MDN4121836.1"/>
    </source>
</evidence>
<dbReference type="RefSeq" id="WP_266123156.1">
    <property type="nucleotide sequence ID" value="NZ_JAJHNU010000003.1"/>
</dbReference>
<dbReference type="InterPro" id="IPR005358">
    <property type="entry name" value="Puta_zinc/iron-chelating_dom"/>
</dbReference>
<evidence type="ECO:0000313" key="2">
    <source>
        <dbReference type="Proteomes" id="UP001168613"/>
    </source>
</evidence>